<dbReference type="VEuPathDB" id="AmoebaDB:ACA1_355860"/>
<dbReference type="Gene3D" id="2.130.10.10">
    <property type="entry name" value="YVTN repeat-like/Quinoprotein amine dehydrogenase"/>
    <property type="match status" value="1"/>
</dbReference>
<dbReference type="Pfam" id="PF00400">
    <property type="entry name" value="WD40"/>
    <property type="match status" value="5"/>
</dbReference>
<reference evidence="6 7" key="1">
    <citation type="journal article" date="2013" name="Genome Biol.">
        <title>Genome of Acanthamoeba castellanii highlights extensive lateral gene transfer and early evolution of tyrosine kinase signaling.</title>
        <authorList>
            <person name="Clarke M."/>
            <person name="Lohan A.J."/>
            <person name="Liu B."/>
            <person name="Lagkouvardos I."/>
            <person name="Roy S."/>
            <person name="Zafar N."/>
            <person name="Bertelli C."/>
            <person name="Schilde C."/>
            <person name="Kianianmomeni A."/>
            <person name="Burglin T.R."/>
            <person name="Frech C."/>
            <person name="Turcotte B."/>
            <person name="Kopec K.O."/>
            <person name="Synnott J.M."/>
            <person name="Choo C."/>
            <person name="Paponov I."/>
            <person name="Finkler A."/>
            <person name="Soon Heng Tan C."/>
            <person name="Hutchins A.P."/>
            <person name="Weinmeier T."/>
            <person name="Rattei T."/>
            <person name="Chu J.S."/>
            <person name="Gimenez G."/>
            <person name="Irimia M."/>
            <person name="Rigden D.J."/>
            <person name="Fitzpatrick D.A."/>
            <person name="Lorenzo-Morales J."/>
            <person name="Bateman A."/>
            <person name="Chiu C.H."/>
            <person name="Tang P."/>
            <person name="Hegemann P."/>
            <person name="Fromm H."/>
            <person name="Raoult D."/>
            <person name="Greub G."/>
            <person name="Miranda-Saavedra D."/>
            <person name="Chen N."/>
            <person name="Nash P."/>
            <person name="Ginger M.L."/>
            <person name="Horn M."/>
            <person name="Schaap P."/>
            <person name="Caler L."/>
            <person name="Loftus B."/>
        </authorList>
    </citation>
    <scope>NUCLEOTIDE SEQUENCE [LARGE SCALE GENOMIC DNA]</scope>
    <source>
        <strain evidence="6 7">Neff</strain>
    </source>
</reference>
<dbReference type="Pfam" id="PF21889">
    <property type="entry name" value="TPR1-like_2nd"/>
    <property type="match status" value="1"/>
</dbReference>
<accession>L8H7V8</accession>
<dbReference type="PROSITE" id="PS50082">
    <property type="entry name" value="WD_REPEATS_2"/>
    <property type="match status" value="6"/>
</dbReference>
<protein>
    <recommendedName>
        <fullName evidence="5">CTLH domain-containing protein</fullName>
    </recommendedName>
</protein>
<dbReference type="PANTHER" id="PTHR22838">
    <property type="entry name" value="WD REPEAT PROTEIN 26-RELATED"/>
    <property type="match status" value="1"/>
</dbReference>
<dbReference type="OMA" id="GHISGCV"/>
<feature type="repeat" description="WD" evidence="3">
    <location>
        <begin position="451"/>
        <end position="477"/>
    </location>
</feature>
<keyword evidence="7" id="KW-1185">Reference proteome</keyword>
<feature type="repeat" description="WD" evidence="3">
    <location>
        <begin position="229"/>
        <end position="265"/>
    </location>
</feature>
<dbReference type="InterPro" id="IPR006595">
    <property type="entry name" value="CTLH_C"/>
</dbReference>
<dbReference type="InterPro" id="IPR054080">
    <property type="entry name" value="TPR1-like_2nd"/>
</dbReference>
<dbReference type="SMART" id="SM00668">
    <property type="entry name" value="CTLH"/>
    <property type="match status" value="1"/>
</dbReference>
<dbReference type="InterPro" id="IPR020472">
    <property type="entry name" value="WD40_PAC1"/>
</dbReference>
<keyword evidence="1 3" id="KW-0853">WD repeat</keyword>
<evidence type="ECO:0000256" key="3">
    <source>
        <dbReference type="PROSITE-ProRule" id="PRU00221"/>
    </source>
</evidence>
<feature type="region of interest" description="Disordered" evidence="4">
    <location>
        <begin position="513"/>
        <end position="598"/>
    </location>
</feature>
<dbReference type="AlphaFoldDB" id="L8H7V8"/>
<dbReference type="RefSeq" id="XP_004345356.1">
    <property type="nucleotide sequence ID" value="XM_004345306.1"/>
</dbReference>
<evidence type="ECO:0000313" key="6">
    <source>
        <dbReference type="EMBL" id="ELR21230.1"/>
    </source>
</evidence>
<dbReference type="SUPFAM" id="SSF50978">
    <property type="entry name" value="WD40 repeat-like"/>
    <property type="match status" value="1"/>
</dbReference>
<dbReference type="KEGG" id="acan:ACA1_355860"/>
<dbReference type="PROSITE" id="PS50897">
    <property type="entry name" value="CTLH"/>
    <property type="match status" value="1"/>
</dbReference>
<evidence type="ECO:0000256" key="4">
    <source>
        <dbReference type="SAM" id="MobiDB-lite"/>
    </source>
</evidence>
<dbReference type="InterPro" id="IPR015943">
    <property type="entry name" value="WD40/YVTN_repeat-like_dom_sf"/>
</dbReference>
<evidence type="ECO:0000313" key="7">
    <source>
        <dbReference type="Proteomes" id="UP000011083"/>
    </source>
</evidence>
<dbReference type="Proteomes" id="UP000011083">
    <property type="component" value="Unassembled WGS sequence"/>
</dbReference>
<name>L8H7V8_ACACF</name>
<dbReference type="InterPro" id="IPR019775">
    <property type="entry name" value="WD40_repeat_CS"/>
</dbReference>
<feature type="domain" description="CTLH" evidence="5">
    <location>
        <begin position="57"/>
        <end position="113"/>
    </location>
</feature>
<dbReference type="EMBL" id="KB007907">
    <property type="protein sequence ID" value="ELR21230.1"/>
    <property type="molecule type" value="Genomic_DNA"/>
</dbReference>
<dbReference type="CDD" id="cd00200">
    <property type="entry name" value="WD40"/>
    <property type="match status" value="1"/>
</dbReference>
<proteinExistence type="predicted"/>
<dbReference type="GeneID" id="14922112"/>
<evidence type="ECO:0000259" key="5">
    <source>
        <dbReference type="PROSITE" id="PS50897"/>
    </source>
</evidence>
<dbReference type="SMART" id="SM00320">
    <property type="entry name" value="WD40"/>
    <property type="match status" value="7"/>
</dbReference>
<dbReference type="InterPro" id="IPR051350">
    <property type="entry name" value="WD_repeat-ST_regulator"/>
</dbReference>
<feature type="repeat" description="WD" evidence="3">
    <location>
        <begin position="478"/>
        <end position="511"/>
    </location>
</feature>
<dbReference type="OrthoDB" id="972532at2759"/>
<dbReference type="STRING" id="1257118.L8H7V8"/>
<evidence type="ECO:0000256" key="1">
    <source>
        <dbReference type="ARBA" id="ARBA00022574"/>
    </source>
</evidence>
<dbReference type="PANTHER" id="PTHR22838:SF0">
    <property type="entry name" value="WD REPEAT-CONTAINING PROTEIN 26"/>
    <property type="match status" value="1"/>
</dbReference>
<dbReference type="PROSITE" id="PS50294">
    <property type="entry name" value="WD_REPEATS_REGION"/>
    <property type="match status" value="4"/>
</dbReference>
<feature type="repeat" description="WD" evidence="3">
    <location>
        <begin position="391"/>
        <end position="432"/>
    </location>
</feature>
<dbReference type="InterPro" id="IPR036322">
    <property type="entry name" value="WD40_repeat_dom_sf"/>
</dbReference>
<dbReference type="Pfam" id="PF23627">
    <property type="entry name" value="LisH_WDR26"/>
    <property type="match status" value="1"/>
</dbReference>
<dbReference type="PROSITE" id="PS00678">
    <property type="entry name" value="WD_REPEATS_1"/>
    <property type="match status" value="2"/>
</dbReference>
<sequence>MLNGGSEGETAVAAGTQAPYPLVKRDDYVRLLIQALCDLGLKQSADMVAKESRLPLHSDAVVKFCEGILRGEWKAVEALLTELHVDEDDIPSVLFLIYEQKYLELLEQGRAMEALECLRKELAPLRQDFVRVHRLSSLMMLTDANELKQRANWDGVHGSSRAKLLEKLRRYIPSSTLLPPRRLETLVLQALEFQKSHCMFHNTQDESMSLLEDHACTLDRLPRHPKHVLTAHTDEVWFVQFSHNGKFLASASRDKSAIIWNVQDGLVEPLHFLTGHSKETSFLSWSPTDEYLITAGGDNVVRLWNTQTDCAKHTNAVTTLAWMPDGKHFVSGGLDKKIYMWDLEGQDVHMWDFARSQINDLVVSPNGQWLIVITQEKRIRLYDIQKGEKESLEEMDAITSLSISDDSRYLLVNVASQEVHLWDLDSRTLVQKYSGHKQSRFVIRSCFGGVDQGFVVSGSEDNNVYIWNREHGTLLDSLTGHTATVNSVTWNPKNPHQLAAASDDHTIRIWESEHAGAQRHGTKRKTRAHEENGGIGPEGEKNGIENGNNGVHAHAQGHQAKEKEKADEDEEEDDGGGDRDGVTAMNIAQDEDSSKPHD</sequence>
<evidence type="ECO:0000256" key="2">
    <source>
        <dbReference type="ARBA" id="ARBA00022737"/>
    </source>
</evidence>
<keyword evidence="2" id="KW-0677">Repeat</keyword>
<organism evidence="6 7">
    <name type="scientific">Acanthamoeba castellanii (strain ATCC 30010 / Neff)</name>
    <dbReference type="NCBI Taxonomy" id="1257118"/>
    <lineage>
        <taxon>Eukaryota</taxon>
        <taxon>Amoebozoa</taxon>
        <taxon>Discosea</taxon>
        <taxon>Longamoebia</taxon>
        <taxon>Centramoebida</taxon>
        <taxon>Acanthamoebidae</taxon>
        <taxon>Acanthamoeba</taxon>
    </lineage>
</organism>
<gene>
    <name evidence="6" type="ORF">ACA1_355860</name>
</gene>
<feature type="compositionally biased region" description="Basic and acidic residues" evidence="4">
    <location>
        <begin position="528"/>
        <end position="543"/>
    </location>
</feature>
<feature type="repeat" description="WD" evidence="3">
    <location>
        <begin position="273"/>
        <end position="314"/>
    </location>
</feature>
<dbReference type="PRINTS" id="PR00320">
    <property type="entry name" value="GPROTEINBRPT"/>
</dbReference>
<feature type="repeat" description="WD" evidence="3">
    <location>
        <begin position="310"/>
        <end position="344"/>
    </location>
</feature>
<dbReference type="InterPro" id="IPR001680">
    <property type="entry name" value="WD40_rpt"/>
</dbReference>